<name>A0ABY5JQ31_9BACI</name>
<dbReference type="InterPro" id="IPR011663">
    <property type="entry name" value="UTRA"/>
</dbReference>
<evidence type="ECO:0000313" key="5">
    <source>
        <dbReference type="EMBL" id="UUI02428.1"/>
    </source>
</evidence>
<dbReference type="InterPro" id="IPR036390">
    <property type="entry name" value="WH_DNA-bd_sf"/>
</dbReference>
<evidence type="ECO:0000259" key="4">
    <source>
        <dbReference type="PROSITE" id="PS50949"/>
    </source>
</evidence>
<evidence type="ECO:0000256" key="3">
    <source>
        <dbReference type="ARBA" id="ARBA00023163"/>
    </source>
</evidence>
<keyword evidence="3" id="KW-0804">Transcription</keyword>
<keyword evidence="2" id="KW-0238">DNA-binding</keyword>
<dbReference type="Proteomes" id="UP001059773">
    <property type="component" value="Chromosome"/>
</dbReference>
<keyword evidence="6" id="KW-1185">Reference proteome</keyword>
<protein>
    <submittedName>
        <fullName evidence="5">GntR family transcriptional regulator</fullName>
    </submittedName>
</protein>
<evidence type="ECO:0000256" key="1">
    <source>
        <dbReference type="ARBA" id="ARBA00023015"/>
    </source>
</evidence>
<dbReference type="Pfam" id="PF07702">
    <property type="entry name" value="UTRA"/>
    <property type="match status" value="1"/>
</dbReference>
<dbReference type="InterPro" id="IPR036388">
    <property type="entry name" value="WH-like_DNA-bd_sf"/>
</dbReference>
<feature type="domain" description="HTH gntR-type" evidence="4">
    <location>
        <begin position="8"/>
        <end position="76"/>
    </location>
</feature>
<dbReference type="SMART" id="SM00866">
    <property type="entry name" value="UTRA"/>
    <property type="match status" value="1"/>
</dbReference>
<dbReference type="PRINTS" id="PR00035">
    <property type="entry name" value="HTHGNTR"/>
</dbReference>
<dbReference type="InterPro" id="IPR000524">
    <property type="entry name" value="Tscrpt_reg_HTH_GntR"/>
</dbReference>
<dbReference type="PANTHER" id="PTHR44846">
    <property type="entry name" value="MANNOSYL-D-GLYCERATE TRANSPORT/METABOLISM SYSTEM REPRESSOR MNGR-RELATED"/>
    <property type="match status" value="1"/>
</dbReference>
<keyword evidence="1" id="KW-0805">Transcription regulation</keyword>
<dbReference type="PANTHER" id="PTHR44846:SF1">
    <property type="entry name" value="MANNOSYL-D-GLYCERATE TRANSPORT_METABOLISM SYSTEM REPRESSOR MNGR-RELATED"/>
    <property type="match status" value="1"/>
</dbReference>
<dbReference type="SUPFAM" id="SSF46785">
    <property type="entry name" value="Winged helix' DNA-binding domain"/>
    <property type="match status" value="1"/>
</dbReference>
<reference evidence="5" key="1">
    <citation type="submission" date="2022-07" db="EMBL/GenBank/DDBJ databases">
        <title>FELIX.</title>
        <authorList>
            <person name="Wan K.H."/>
            <person name="Park S."/>
            <person name="Lawrence Q."/>
            <person name="Eichenberger J.P."/>
            <person name="Booth B.W."/>
            <person name="Piaggio A.J."/>
            <person name="Chandler J.C."/>
            <person name="Franklin A.B."/>
            <person name="Celniker S.E."/>
        </authorList>
    </citation>
    <scope>NUCLEOTIDE SEQUENCE</scope>
    <source>
        <strain evidence="5">QA-1986 374</strain>
    </source>
</reference>
<evidence type="ECO:0000256" key="2">
    <source>
        <dbReference type="ARBA" id="ARBA00023125"/>
    </source>
</evidence>
<organism evidence="5 6">
    <name type="scientific">Oceanobacillus jeddahense</name>
    <dbReference type="NCBI Taxonomy" id="1462527"/>
    <lineage>
        <taxon>Bacteria</taxon>
        <taxon>Bacillati</taxon>
        <taxon>Bacillota</taxon>
        <taxon>Bacilli</taxon>
        <taxon>Bacillales</taxon>
        <taxon>Bacillaceae</taxon>
        <taxon>Oceanobacillus</taxon>
    </lineage>
</organism>
<dbReference type="SMART" id="SM00345">
    <property type="entry name" value="HTH_GNTR"/>
    <property type="match status" value="1"/>
</dbReference>
<evidence type="ECO:0000313" key="6">
    <source>
        <dbReference type="Proteomes" id="UP001059773"/>
    </source>
</evidence>
<dbReference type="RefSeq" id="WP_256707661.1">
    <property type="nucleotide sequence ID" value="NZ_CP101914.1"/>
</dbReference>
<dbReference type="InterPro" id="IPR028978">
    <property type="entry name" value="Chorismate_lyase_/UTRA_dom_sf"/>
</dbReference>
<dbReference type="Pfam" id="PF00392">
    <property type="entry name" value="GntR"/>
    <property type="match status" value="1"/>
</dbReference>
<dbReference type="Gene3D" id="1.10.10.10">
    <property type="entry name" value="Winged helix-like DNA-binding domain superfamily/Winged helix DNA-binding domain"/>
    <property type="match status" value="1"/>
</dbReference>
<dbReference type="PROSITE" id="PS50949">
    <property type="entry name" value="HTH_GNTR"/>
    <property type="match status" value="1"/>
</dbReference>
<dbReference type="SUPFAM" id="SSF64288">
    <property type="entry name" value="Chorismate lyase-like"/>
    <property type="match status" value="1"/>
</dbReference>
<gene>
    <name evidence="5" type="ORF">NP439_20685</name>
</gene>
<proteinExistence type="predicted"/>
<sequence length="240" mass="28096">MTQKRKRVVKYKLIETDILQKIKSGEYMKGQLIETEQELAKQYNVSRVTVRQATNNLVAKGYLSRSQGSGTYVTSQNVVGRTTVAKSFTEEMHELGKKVTTEVLDFKIIPASEEISYKLQIEKEMPTYYIRRLRKADDEPIQLETSYMNVKDYPDLSYENISESKYKYIEENKNLTIDFSHHIVVPIMPTEEIANYFECDLYFPLLKVLNTTYLTTGEVMDFSELILNTDKYQYQSYRSK</sequence>
<dbReference type="InterPro" id="IPR050679">
    <property type="entry name" value="Bact_HTH_transcr_reg"/>
</dbReference>
<dbReference type="EMBL" id="CP101914">
    <property type="protein sequence ID" value="UUI02428.1"/>
    <property type="molecule type" value="Genomic_DNA"/>
</dbReference>
<dbReference type="CDD" id="cd07377">
    <property type="entry name" value="WHTH_GntR"/>
    <property type="match status" value="1"/>
</dbReference>
<accession>A0ABY5JQ31</accession>
<dbReference type="Gene3D" id="3.40.1410.10">
    <property type="entry name" value="Chorismate lyase-like"/>
    <property type="match status" value="1"/>
</dbReference>